<evidence type="ECO:0000256" key="5">
    <source>
        <dbReference type="ARBA" id="ARBA00023159"/>
    </source>
</evidence>
<evidence type="ECO:0000256" key="10">
    <source>
        <dbReference type="SAM" id="MobiDB-lite"/>
    </source>
</evidence>
<evidence type="ECO:0000313" key="14">
    <source>
        <dbReference type="Proteomes" id="UP001153714"/>
    </source>
</evidence>
<reference evidence="13" key="2">
    <citation type="submission" date="2022-10" db="EMBL/GenBank/DDBJ databases">
        <authorList>
            <consortium name="ENA_rothamsted_submissions"/>
            <consortium name="culmorum"/>
            <person name="King R."/>
        </authorList>
    </citation>
    <scope>NUCLEOTIDE SEQUENCE</scope>
</reference>
<evidence type="ECO:0000259" key="12">
    <source>
        <dbReference type="Pfam" id="PF11265"/>
    </source>
</evidence>
<dbReference type="InterPro" id="IPR038196">
    <property type="entry name" value="Med25_PTOV_sf"/>
</dbReference>
<evidence type="ECO:0000256" key="8">
    <source>
        <dbReference type="ARBA" id="ARBA00031958"/>
    </source>
</evidence>
<evidence type="ECO:0000256" key="7">
    <source>
        <dbReference type="ARBA" id="ARBA00023242"/>
    </source>
</evidence>
<keyword evidence="14" id="KW-1185">Reference proteome</keyword>
<dbReference type="Pfam" id="PF11265">
    <property type="entry name" value="Med25_VWA"/>
    <property type="match status" value="1"/>
</dbReference>
<proteinExistence type="inferred from homology"/>
<keyword evidence="7" id="KW-0539">Nucleus</keyword>
<feature type="compositionally biased region" description="Low complexity" evidence="10">
    <location>
        <begin position="483"/>
        <end position="501"/>
    </location>
</feature>
<protein>
    <recommendedName>
        <fullName evidence="3">Mediator of RNA polymerase II transcription subunit 25</fullName>
    </recommendedName>
    <alternativeName>
        <fullName evidence="8">Mediator complex subunit 25</fullName>
    </alternativeName>
</protein>
<dbReference type="PANTHER" id="PTHR12433:SF11">
    <property type="entry name" value="MEDIATOR OF RNA POLYMERASE II TRANSCRIPTION SUBUNIT 25"/>
    <property type="match status" value="1"/>
</dbReference>
<dbReference type="EMBL" id="OU893336">
    <property type="protein sequence ID" value="CAG9793022.1"/>
    <property type="molecule type" value="Genomic_DNA"/>
</dbReference>
<feature type="compositionally biased region" description="Polar residues" evidence="10">
    <location>
        <begin position="525"/>
        <end position="551"/>
    </location>
</feature>
<sequence length="763" mass="81303">MMSANAPDTPVQAEVIFVIEATSSNGAYINELKTNYIIPTLEYFHGGPLEDGGGTGSVYCVVTYKTANCHPAWPTDTYGPFKCPQEVIAAIDKLKFVGGHAESRACVIEGLSTAIQCFEELGRTDLPMHLLLLCCSSPYAMYAGGLVPAGEPATVEQAARQLAERGVQVSIAAAKKILALNPLYELAGGDLHQAQQRNFAKDPRHMVLLRGYSLKERPPSPAPPPVPDIQGEVYPQGRAVQSVAAVQGGRPPAPLFPRAQVPGPSRAGWAARHTAYPNQSALLTQLAQPSYPPPQVPPQAGHQRMPGILATPGPSTSTTPAAPQRSFIWSGIIEWMEKGKAPGDQQKTTRHLQCQVSAGSKEVEPELKVDTWPNKLLMQLMPKQLISNIGGQYLKDSKSVLFHLQPCEALDALTKVMVNGFAGCVHFSLMSSPPQCDIKVLILLYTPDKKAYLGFIPNNQATFVDRLRKVIQQQKITQIINKQLPPAGGASPGMSPALPSSTMAATGALPAAGMSQANMGAGTSMAGTSMPGTSMPGTSMQAASMPGTSMQPGGMQATGMQAGSMPGGSGLAAGMPQVGQMQAAAGQGLPHPQGMMINTGMGGQVPQVGGKGPRPVTQLDGLEAARQQNLEKIQHLQQTLEAAHQQQFKSQMDIMTHLHAAQQQEQHYKQLEEQRKHQIQQQLQQQLRGGAATHAAHAAHGTHAAHAAHAAHGTRPLMRPLLPSNPGLRHLLQQQPQYRPGGGGPRPPSTQQFDDVNSYNDFL</sequence>
<comment type="subcellular location">
    <subcellularLocation>
        <location evidence="1">Nucleus</location>
    </subcellularLocation>
</comment>
<reference evidence="13" key="1">
    <citation type="submission" date="2021-12" db="EMBL/GenBank/DDBJ databases">
        <authorList>
            <person name="King R."/>
        </authorList>
    </citation>
    <scope>NUCLEOTIDE SEQUENCE</scope>
</reference>
<feature type="region of interest" description="Disordered" evidence="10">
    <location>
        <begin position="733"/>
        <end position="763"/>
    </location>
</feature>
<feature type="region of interest" description="Disordered" evidence="10">
    <location>
        <begin position="520"/>
        <end position="559"/>
    </location>
</feature>
<feature type="domain" description="Mediator complex subunit Med25 PTOV" evidence="11">
    <location>
        <begin position="324"/>
        <end position="475"/>
    </location>
</feature>
<dbReference type="OrthoDB" id="7690434at2759"/>
<dbReference type="SUPFAM" id="SSF53300">
    <property type="entry name" value="vWA-like"/>
    <property type="match status" value="1"/>
</dbReference>
<dbReference type="AlphaFoldDB" id="A0A9N9RAT9"/>
<evidence type="ECO:0000256" key="1">
    <source>
        <dbReference type="ARBA" id="ARBA00004123"/>
    </source>
</evidence>
<evidence type="ECO:0000256" key="9">
    <source>
        <dbReference type="SAM" id="Coils"/>
    </source>
</evidence>
<keyword evidence="9" id="KW-0175">Coiled coil</keyword>
<dbReference type="GO" id="GO:0016592">
    <property type="term" value="C:mediator complex"/>
    <property type="evidence" value="ECO:0007669"/>
    <property type="project" value="TreeGrafter"/>
</dbReference>
<dbReference type="Gene3D" id="2.40.290.30">
    <property type="entry name" value="Mediator complex subunit 25, ACID domain"/>
    <property type="match status" value="1"/>
</dbReference>
<keyword evidence="4" id="KW-0805">Transcription regulation</keyword>
<feature type="domain" description="Mediator of RNA polymerase II transcription subunit 25 von Willebrand factor type A" evidence="12">
    <location>
        <begin position="11"/>
        <end position="212"/>
    </location>
</feature>
<evidence type="ECO:0000256" key="3">
    <source>
        <dbReference type="ARBA" id="ARBA00019694"/>
    </source>
</evidence>
<comment type="similarity">
    <text evidence="2">Belongs to the Mediator complex subunit 25 family.</text>
</comment>
<evidence type="ECO:0000259" key="11">
    <source>
        <dbReference type="Pfam" id="PF11232"/>
    </source>
</evidence>
<feature type="compositionally biased region" description="Polar residues" evidence="10">
    <location>
        <begin position="749"/>
        <end position="763"/>
    </location>
</feature>
<evidence type="ECO:0000256" key="6">
    <source>
        <dbReference type="ARBA" id="ARBA00023163"/>
    </source>
</evidence>
<keyword evidence="6" id="KW-0804">Transcription</keyword>
<feature type="coiled-coil region" evidence="9">
    <location>
        <begin position="619"/>
        <end position="681"/>
    </location>
</feature>
<feature type="region of interest" description="Disordered" evidence="10">
    <location>
        <begin position="483"/>
        <end position="502"/>
    </location>
</feature>
<evidence type="ECO:0000256" key="2">
    <source>
        <dbReference type="ARBA" id="ARBA00009102"/>
    </source>
</evidence>
<dbReference type="InterPro" id="IPR021419">
    <property type="entry name" value="Mediator_Med25_VWA"/>
</dbReference>
<dbReference type="GO" id="GO:0005667">
    <property type="term" value="C:transcription regulator complex"/>
    <property type="evidence" value="ECO:0007669"/>
    <property type="project" value="TreeGrafter"/>
</dbReference>
<dbReference type="Proteomes" id="UP001153714">
    <property type="component" value="Chromosome 5"/>
</dbReference>
<keyword evidence="5" id="KW-0010">Activator</keyword>
<dbReference type="PANTHER" id="PTHR12433">
    <property type="entry name" value="MEDIATOR OF RNA POLYMERASE II TRANSCRIPTION SUBUNIT 25"/>
    <property type="match status" value="1"/>
</dbReference>
<dbReference type="GO" id="GO:0045944">
    <property type="term" value="P:positive regulation of transcription by RNA polymerase II"/>
    <property type="evidence" value="ECO:0007669"/>
    <property type="project" value="TreeGrafter"/>
</dbReference>
<dbReference type="InterPro" id="IPR021394">
    <property type="entry name" value="Med25_PTOV"/>
</dbReference>
<dbReference type="Pfam" id="PF11232">
    <property type="entry name" value="Med25"/>
    <property type="match status" value="1"/>
</dbReference>
<dbReference type="InterPro" id="IPR036465">
    <property type="entry name" value="vWFA_dom_sf"/>
</dbReference>
<evidence type="ECO:0000256" key="4">
    <source>
        <dbReference type="ARBA" id="ARBA00023015"/>
    </source>
</evidence>
<gene>
    <name evidence="13" type="ORF">DIATSA_LOCUS10496</name>
</gene>
<name>A0A9N9RAT9_9NEOP</name>
<organism evidence="13 14">
    <name type="scientific">Diatraea saccharalis</name>
    <name type="common">sugarcane borer</name>
    <dbReference type="NCBI Taxonomy" id="40085"/>
    <lineage>
        <taxon>Eukaryota</taxon>
        <taxon>Metazoa</taxon>
        <taxon>Ecdysozoa</taxon>
        <taxon>Arthropoda</taxon>
        <taxon>Hexapoda</taxon>
        <taxon>Insecta</taxon>
        <taxon>Pterygota</taxon>
        <taxon>Neoptera</taxon>
        <taxon>Endopterygota</taxon>
        <taxon>Lepidoptera</taxon>
        <taxon>Glossata</taxon>
        <taxon>Ditrysia</taxon>
        <taxon>Pyraloidea</taxon>
        <taxon>Crambidae</taxon>
        <taxon>Crambinae</taxon>
        <taxon>Diatraea</taxon>
    </lineage>
</organism>
<evidence type="ECO:0000313" key="13">
    <source>
        <dbReference type="EMBL" id="CAG9793022.1"/>
    </source>
</evidence>
<accession>A0A9N9RAT9</accession>